<name>A0ABS8Y0Y3_9BURK</name>
<feature type="region of interest" description="Disordered" evidence="1">
    <location>
        <begin position="22"/>
        <end position="94"/>
    </location>
</feature>
<accession>A0ABS8Y0Y3</accession>
<dbReference type="Proteomes" id="UP001200741">
    <property type="component" value="Unassembled WGS sequence"/>
</dbReference>
<feature type="compositionally biased region" description="Basic and acidic residues" evidence="1">
    <location>
        <begin position="79"/>
        <end position="94"/>
    </location>
</feature>
<feature type="compositionally biased region" description="Low complexity" evidence="1">
    <location>
        <begin position="26"/>
        <end position="42"/>
    </location>
</feature>
<comment type="caution">
    <text evidence="2">The sequence shown here is derived from an EMBL/GenBank/DDBJ whole genome shotgun (WGS) entry which is preliminary data.</text>
</comment>
<evidence type="ECO:0000256" key="1">
    <source>
        <dbReference type="SAM" id="MobiDB-lite"/>
    </source>
</evidence>
<dbReference type="RefSeq" id="WP_233373848.1">
    <property type="nucleotide sequence ID" value="NZ_JAJTWU010000008.1"/>
</dbReference>
<evidence type="ECO:0000313" key="2">
    <source>
        <dbReference type="EMBL" id="MCE4556722.1"/>
    </source>
</evidence>
<dbReference type="EMBL" id="JAJTWU010000008">
    <property type="protein sequence ID" value="MCE4556722.1"/>
    <property type="molecule type" value="Genomic_DNA"/>
</dbReference>
<sequence>MDRILRLFIPPIASLAVLAGSPPSWSVERPVPAASSASSPVRLQGKGPLRFDPPAAGPRRAEADYQSCSNQPSPDGLADDCHALLDKPVHRPRR</sequence>
<reference evidence="2 3" key="1">
    <citation type="submission" date="2021-12" db="EMBL/GenBank/DDBJ databases">
        <title>Genome seq of P8.</title>
        <authorList>
            <person name="Seo T."/>
        </authorList>
    </citation>
    <scope>NUCLEOTIDE SEQUENCE [LARGE SCALE GENOMIC DNA]</scope>
    <source>
        <strain evidence="2 3">P8</strain>
    </source>
</reference>
<protein>
    <submittedName>
        <fullName evidence="2">Uncharacterized protein</fullName>
    </submittedName>
</protein>
<keyword evidence="3" id="KW-1185">Reference proteome</keyword>
<organism evidence="2 3">
    <name type="scientific">Pelomonas cellulosilytica</name>
    <dbReference type="NCBI Taxonomy" id="2906762"/>
    <lineage>
        <taxon>Bacteria</taxon>
        <taxon>Pseudomonadati</taxon>
        <taxon>Pseudomonadota</taxon>
        <taxon>Betaproteobacteria</taxon>
        <taxon>Burkholderiales</taxon>
        <taxon>Sphaerotilaceae</taxon>
        <taxon>Roseateles</taxon>
    </lineage>
</organism>
<proteinExistence type="predicted"/>
<evidence type="ECO:0000313" key="3">
    <source>
        <dbReference type="Proteomes" id="UP001200741"/>
    </source>
</evidence>
<gene>
    <name evidence="2" type="ORF">LXT13_20190</name>
</gene>